<dbReference type="CDD" id="cd06262">
    <property type="entry name" value="metallo-hydrolase-like_MBL-fold"/>
    <property type="match status" value="1"/>
</dbReference>
<evidence type="ECO:0000259" key="1">
    <source>
        <dbReference type="SMART" id="SM00849"/>
    </source>
</evidence>
<dbReference type="PANTHER" id="PTHR42951:SF4">
    <property type="entry name" value="ACYL-COENZYME A THIOESTERASE MBLAC2"/>
    <property type="match status" value="1"/>
</dbReference>
<dbReference type="AlphaFoldDB" id="A0A9D2L272"/>
<sequence>MAEALTEVLQGIYCVSDSCNVYVVKKGDRAVLIDFGTGRVLDLLKEIGVTKVEAVLLTHHHRDQAEGLKRAVREQIPVFVPETEYGLVAEASHMWQAREIYNNYNNRQDRFSILESVPAQPLQDYETRSFGGMDFFILPTPGHTTGSVSVVVETGEGKAAFTGDLIYAPGKVWSLAATQWSYNGGEGIPYTILSLLDLSDRDIRWLLPSHGELMETKKAVEPTVDGLARLRNLRGQNPRLFQLRERPYEKITEHVLFNRTSMANSYVLLSESRKALMIDFGYDFMAGPASGTDRSARRPWLYTIPSLMREFGVASIDACIPTHYHDDHVAGLNLLKRVYGAKVICPEEYADILEHPDYYDIPCLWYDPISVDRRVKCGQPFRWEEYEITPFALSGHTRFAAGFLFEADGQRFLCTGDQYSGGDGRMPNYVYKNIFDYADFSRSARLYEMFRPDWILSGHWPWIRPDQAFYEALKEDGKQLEQLHRQLLPENGERNPGNDFHLAFFPYQKEAACGETFQTEVRLLSERDQQVRLSLLLPEGFGCEEPQRLLGKGERSCTFTVKAPERELRRARIGCRMWTEDGCLGTQAEMLVTVKGAERDFERSRMETDR</sequence>
<organism evidence="2 3">
    <name type="scientific">Candidatus Eisenbergiella merdipullorum</name>
    <dbReference type="NCBI Taxonomy" id="2838553"/>
    <lineage>
        <taxon>Bacteria</taxon>
        <taxon>Bacillati</taxon>
        <taxon>Bacillota</taxon>
        <taxon>Clostridia</taxon>
        <taxon>Lachnospirales</taxon>
        <taxon>Lachnospiraceae</taxon>
        <taxon>Eisenbergiella</taxon>
    </lineage>
</organism>
<proteinExistence type="predicted"/>
<reference evidence="2" key="1">
    <citation type="journal article" date="2021" name="PeerJ">
        <title>Extensive microbial diversity within the chicken gut microbiome revealed by metagenomics and culture.</title>
        <authorList>
            <person name="Gilroy R."/>
            <person name="Ravi A."/>
            <person name="Getino M."/>
            <person name="Pursley I."/>
            <person name="Horton D.L."/>
            <person name="Alikhan N.F."/>
            <person name="Baker D."/>
            <person name="Gharbi K."/>
            <person name="Hall N."/>
            <person name="Watson M."/>
            <person name="Adriaenssens E.M."/>
            <person name="Foster-Nyarko E."/>
            <person name="Jarju S."/>
            <person name="Secka A."/>
            <person name="Antonio M."/>
            <person name="Oren A."/>
            <person name="Chaudhuri R.R."/>
            <person name="La Ragione R."/>
            <person name="Hildebrand F."/>
            <person name="Pallen M.J."/>
        </authorList>
    </citation>
    <scope>NUCLEOTIDE SEQUENCE</scope>
    <source>
        <strain evidence="2">CHK179-7159</strain>
    </source>
</reference>
<feature type="domain" description="Metallo-beta-lactamase" evidence="1">
    <location>
        <begin position="262"/>
        <end position="459"/>
    </location>
</feature>
<gene>
    <name evidence="2" type="ORF">H9717_13850</name>
</gene>
<reference evidence="2" key="2">
    <citation type="submission" date="2021-04" db="EMBL/GenBank/DDBJ databases">
        <authorList>
            <person name="Gilroy R."/>
        </authorList>
    </citation>
    <scope>NUCLEOTIDE SEQUENCE</scope>
    <source>
        <strain evidence="2">CHK179-7159</strain>
    </source>
</reference>
<dbReference type="SUPFAM" id="SSF56281">
    <property type="entry name" value="Metallo-hydrolase/oxidoreductase"/>
    <property type="match status" value="2"/>
</dbReference>
<dbReference type="SMART" id="SM00849">
    <property type="entry name" value="Lactamase_B"/>
    <property type="match status" value="2"/>
</dbReference>
<dbReference type="PANTHER" id="PTHR42951">
    <property type="entry name" value="METALLO-BETA-LACTAMASE DOMAIN-CONTAINING"/>
    <property type="match status" value="1"/>
</dbReference>
<dbReference type="Gene3D" id="3.60.15.10">
    <property type="entry name" value="Ribonuclease Z/Hydroxyacylglutathione hydrolase-like"/>
    <property type="match status" value="2"/>
</dbReference>
<protein>
    <submittedName>
        <fullName evidence="2">MBL fold metallo-hydrolase</fullName>
    </submittedName>
</protein>
<evidence type="ECO:0000313" key="2">
    <source>
        <dbReference type="EMBL" id="HJA94170.1"/>
    </source>
</evidence>
<dbReference type="Pfam" id="PF00753">
    <property type="entry name" value="Lactamase_B"/>
    <property type="match status" value="2"/>
</dbReference>
<dbReference type="InterPro" id="IPR036866">
    <property type="entry name" value="RibonucZ/Hydroxyglut_hydro"/>
</dbReference>
<evidence type="ECO:0000313" key="3">
    <source>
        <dbReference type="Proteomes" id="UP000886858"/>
    </source>
</evidence>
<feature type="domain" description="Metallo-beta-lactamase" evidence="1">
    <location>
        <begin position="18"/>
        <end position="210"/>
    </location>
</feature>
<name>A0A9D2L272_9FIRM</name>
<dbReference type="EMBL" id="DWYY01000158">
    <property type="protein sequence ID" value="HJA94170.1"/>
    <property type="molecule type" value="Genomic_DNA"/>
</dbReference>
<dbReference type="Proteomes" id="UP000886858">
    <property type="component" value="Unassembled WGS sequence"/>
</dbReference>
<dbReference type="InterPro" id="IPR001279">
    <property type="entry name" value="Metallo-B-lactamas"/>
</dbReference>
<dbReference type="InterPro" id="IPR050855">
    <property type="entry name" value="NDM-1-like"/>
</dbReference>
<accession>A0A9D2L272</accession>
<comment type="caution">
    <text evidence="2">The sequence shown here is derived from an EMBL/GenBank/DDBJ whole genome shotgun (WGS) entry which is preliminary data.</text>
</comment>